<dbReference type="EMBL" id="JBHUGD010000003">
    <property type="protein sequence ID" value="MFD1946488.1"/>
    <property type="molecule type" value="Genomic_DNA"/>
</dbReference>
<evidence type="ECO:0000313" key="3">
    <source>
        <dbReference type="EMBL" id="MFD1946488.1"/>
    </source>
</evidence>
<dbReference type="SUPFAM" id="SSF53474">
    <property type="entry name" value="alpha/beta-Hydrolases"/>
    <property type="match status" value="1"/>
</dbReference>
<dbReference type="GO" id="GO:0016787">
    <property type="term" value="F:hydrolase activity"/>
    <property type="evidence" value="ECO:0007669"/>
    <property type="project" value="UniProtKB-KW"/>
</dbReference>
<evidence type="ECO:0000313" key="4">
    <source>
        <dbReference type="Proteomes" id="UP001597351"/>
    </source>
</evidence>
<feature type="domain" description="Alpha/beta hydrolase fold-3" evidence="2">
    <location>
        <begin position="110"/>
        <end position="315"/>
    </location>
</feature>
<name>A0ABW4TJJ4_9ACTN</name>
<dbReference type="PANTHER" id="PTHR48081">
    <property type="entry name" value="AB HYDROLASE SUPERFAMILY PROTEIN C4A8.06C"/>
    <property type="match status" value="1"/>
</dbReference>
<dbReference type="InterPro" id="IPR013094">
    <property type="entry name" value="AB_hydrolase_3"/>
</dbReference>
<dbReference type="Proteomes" id="UP001597351">
    <property type="component" value="Unassembled WGS sequence"/>
</dbReference>
<evidence type="ECO:0000259" key="2">
    <source>
        <dbReference type="Pfam" id="PF07859"/>
    </source>
</evidence>
<sequence length="351" mass="37116">MKLPARIEAPLFRAVLGLPGPLLRAIGGRPLRCEGQTLAPDLQAMLRLIRFAGEPELGALPVPGSRELYRRQTALAGGDQPVGSVRELAVGDRRGRLYTPTGASGVGPLLVWYHGGGFLYGDLDTHDPACRFIAERSGVRVLSVDYRLGPEDPFPAAFDDGAAVFRWVVANAASLDADPGRLAVGGDSAGGTLAAYVALVAARERLPLAFQALIYPAADSRGGTESRRRYNHGLVLTQHMFDEVSAHFLVGDGDAEDPRASPVLAEIPAGVAPAYVATAGFDPLRDEGETYARRLADAGVGLELQRFPDQLHGFVHLVGVSRTGRAATQAVADRVADALRGAAVTDSRRSA</sequence>
<dbReference type="InterPro" id="IPR029058">
    <property type="entry name" value="AB_hydrolase_fold"/>
</dbReference>
<keyword evidence="4" id="KW-1185">Reference proteome</keyword>
<dbReference type="RefSeq" id="WP_343916684.1">
    <property type="nucleotide sequence ID" value="NZ_BAAAJT010000002.1"/>
</dbReference>
<protein>
    <submittedName>
        <fullName evidence="3">Alpha/beta hydrolase</fullName>
    </submittedName>
</protein>
<dbReference type="InterPro" id="IPR050300">
    <property type="entry name" value="GDXG_lipolytic_enzyme"/>
</dbReference>
<keyword evidence="1 3" id="KW-0378">Hydrolase</keyword>
<dbReference type="PANTHER" id="PTHR48081:SF8">
    <property type="entry name" value="ALPHA_BETA HYDROLASE FOLD-3 DOMAIN-CONTAINING PROTEIN-RELATED"/>
    <property type="match status" value="1"/>
</dbReference>
<organism evidence="3 4">
    <name type="scientific">Nocardioides aestuarii</name>
    <dbReference type="NCBI Taxonomy" id="252231"/>
    <lineage>
        <taxon>Bacteria</taxon>
        <taxon>Bacillati</taxon>
        <taxon>Actinomycetota</taxon>
        <taxon>Actinomycetes</taxon>
        <taxon>Propionibacteriales</taxon>
        <taxon>Nocardioidaceae</taxon>
        <taxon>Nocardioides</taxon>
    </lineage>
</organism>
<gene>
    <name evidence="3" type="ORF">ACFSDE_06760</name>
</gene>
<dbReference type="Gene3D" id="3.40.50.1820">
    <property type="entry name" value="alpha/beta hydrolase"/>
    <property type="match status" value="1"/>
</dbReference>
<dbReference type="Pfam" id="PF07859">
    <property type="entry name" value="Abhydrolase_3"/>
    <property type="match status" value="1"/>
</dbReference>
<comment type="caution">
    <text evidence="3">The sequence shown here is derived from an EMBL/GenBank/DDBJ whole genome shotgun (WGS) entry which is preliminary data.</text>
</comment>
<proteinExistence type="predicted"/>
<evidence type="ECO:0000256" key="1">
    <source>
        <dbReference type="ARBA" id="ARBA00022801"/>
    </source>
</evidence>
<accession>A0ABW4TJJ4</accession>
<reference evidence="4" key="1">
    <citation type="journal article" date="2019" name="Int. J. Syst. Evol. Microbiol.">
        <title>The Global Catalogue of Microorganisms (GCM) 10K type strain sequencing project: providing services to taxonomists for standard genome sequencing and annotation.</title>
        <authorList>
            <consortium name="The Broad Institute Genomics Platform"/>
            <consortium name="The Broad Institute Genome Sequencing Center for Infectious Disease"/>
            <person name="Wu L."/>
            <person name="Ma J."/>
        </authorList>
    </citation>
    <scope>NUCLEOTIDE SEQUENCE [LARGE SCALE GENOMIC DNA]</scope>
    <source>
        <strain evidence="4">CGMCC 1.12477</strain>
    </source>
</reference>